<comment type="caution">
    <text evidence="3">The sequence shown here is derived from an EMBL/GenBank/DDBJ whole genome shotgun (WGS) entry which is preliminary data.</text>
</comment>
<evidence type="ECO:0000256" key="2">
    <source>
        <dbReference type="SAM" id="MobiDB-lite"/>
    </source>
</evidence>
<protein>
    <submittedName>
        <fullName evidence="3">(African queen) hypothetical protein</fullName>
    </submittedName>
</protein>
<name>A0A8J2RBH1_9NEOP</name>
<dbReference type="EMBL" id="CAKASE010000083">
    <property type="protein sequence ID" value="CAG9585077.1"/>
    <property type="molecule type" value="Genomic_DNA"/>
</dbReference>
<dbReference type="Proteomes" id="UP000789524">
    <property type="component" value="Unassembled WGS sequence"/>
</dbReference>
<dbReference type="Gene3D" id="1.10.10.60">
    <property type="entry name" value="Homeodomain-like"/>
    <property type="match status" value="1"/>
</dbReference>
<comment type="subcellular location">
    <subcellularLocation>
        <location evidence="1">Nucleus</location>
    </subcellularLocation>
</comment>
<dbReference type="AlphaFoldDB" id="A0A8J2RBH1"/>
<evidence type="ECO:0000256" key="1">
    <source>
        <dbReference type="ARBA" id="ARBA00004123"/>
    </source>
</evidence>
<dbReference type="GO" id="GO:0005634">
    <property type="term" value="C:nucleus"/>
    <property type="evidence" value="ECO:0007669"/>
    <property type="project" value="UniProtKB-SubCell"/>
</dbReference>
<evidence type="ECO:0000313" key="3">
    <source>
        <dbReference type="EMBL" id="CAG9585077.1"/>
    </source>
</evidence>
<proteinExistence type="predicted"/>
<feature type="region of interest" description="Disordered" evidence="2">
    <location>
        <begin position="104"/>
        <end position="126"/>
    </location>
</feature>
<evidence type="ECO:0000313" key="4">
    <source>
        <dbReference type="Proteomes" id="UP000789524"/>
    </source>
</evidence>
<sequence>MPRNYKRKTETKYSLEDLKRAIVDVQTKKLNIGRAVNTYRIQKTTIYDYLKKASIKLPRTGRRPLFTDQQEKELVDYIIKCSKLYYGLTIKKNSSDCVSICREEPSASQIRPCERASRKSPLMKTG</sequence>
<keyword evidence="4" id="KW-1185">Reference proteome</keyword>
<dbReference type="InterPro" id="IPR009057">
    <property type="entry name" value="Homeodomain-like_sf"/>
</dbReference>
<organism evidence="3 4">
    <name type="scientific">Danaus chrysippus</name>
    <name type="common">African queen</name>
    <dbReference type="NCBI Taxonomy" id="151541"/>
    <lineage>
        <taxon>Eukaryota</taxon>
        <taxon>Metazoa</taxon>
        <taxon>Ecdysozoa</taxon>
        <taxon>Arthropoda</taxon>
        <taxon>Hexapoda</taxon>
        <taxon>Insecta</taxon>
        <taxon>Pterygota</taxon>
        <taxon>Neoptera</taxon>
        <taxon>Endopterygota</taxon>
        <taxon>Lepidoptera</taxon>
        <taxon>Glossata</taxon>
        <taxon>Ditrysia</taxon>
        <taxon>Papilionoidea</taxon>
        <taxon>Nymphalidae</taxon>
        <taxon>Danainae</taxon>
        <taxon>Danaini</taxon>
        <taxon>Danaina</taxon>
        <taxon>Danaus</taxon>
        <taxon>Anosia</taxon>
    </lineage>
</organism>
<accession>A0A8J2RBH1</accession>
<reference evidence="3" key="1">
    <citation type="submission" date="2021-09" db="EMBL/GenBank/DDBJ databases">
        <authorList>
            <person name="Martin H S."/>
        </authorList>
    </citation>
    <scope>NUCLEOTIDE SEQUENCE</scope>
</reference>
<gene>
    <name evidence="3" type="ORF">DCHRY22_LOCUS15564</name>
</gene>
<dbReference type="SUPFAM" id="SSF46689">
    <property type="entry name" value="Homeodomain-like"/>
    <property type="match status" value="1"/>
</dbReference>
<dbReference type="OrthoDB" id="6916717at2759"/>